<dbReference type="InterPro" id="IPR003660">
    <property type="entry name" value="HAMP_dom"/>
</dbReference>
<dbReference type="PROSITE" id="PS50885">
    <property type="entry name" value="HAMP"/>
    <property type="match status" value="1"/>
</dbReference>
<dbReference type="InterPro" id="IPR036097">
    <property type="entry name" value="HisK_dim/P_sf"/>
</dbReference>
<keyword evidence="8 11" id="KW-1133">Transmembrane helix</keyword>
<evidence type="ECO:0000256" key="2">
    <source>
        <dbReference type="ARBA" id="ARBA00004141"/>
    </source>
</evidence>
<feature type="domain" description="Histidine kinase" evidence="12">
    <location>
        <begin position="265"/>
        <end position="476"/>
    </location>
</feature>
<dbReference type="SUPFAM" id="SSF47384">
    <property type="entry name" value="Homodimeric domain of signal transducing histidine kinase"/>
    <property type="match status" value="1"/>
</dbReference>
<sequence length="482" mass="55164">MKIKVKFMLGLTIILVIFSLLLNIFIRQVLISNMESSIKTSLEEIMRSTREYVKYRLAISSSFSDTDGFKHDASYIAKYVVLNNECKCELLDMKGTLIYSEKNSSSEEITFDNIKKAEKGQAVVDLKYRGSDARGILVFPVYINSNYVGIIALDKSYSDSYITYKKTIQFITLGELLLFLFIFILTLFITSKITRPITILTKAVKQVSQGNYDVQLKVKGKDEIGILSKEFINMKDKINDQIQTIKLEKEKVEKLEKGRRSFFNNVTHELKTPLTAISGYAEMLMEGIVEDEEFRKRANERIYQESERLHKLVLELISVAKGISSLEEEKSPIDMNKLLNEICDDMNIKARKYSMTINRNIEAGYIFGQTDRIRQVIINIIDNAIKYSVNGEFIFVKAYMSEGNYNIEVDNKAEPIPHEIFKNIFDPFVKMRGGEEEQSRGLGLYICSEIVKEHGGVINLENGEIIKTKVKIPSFGNKLATN</sequence>
<evidence type="ECO:0000256" key="10">
    <source>
        <dbReference type="ARBA" id="ARBA00023136"/>
    </source>
</evidence>
<dbReference type="Pfam" id="PF00672">
    <property type="entry name" value="HAMP"/>
    <property type="match status" value="1"/>
</dbReference>
<dbReference type="Proteomes" id="UP000632377">
    <property type="component" value="Unassembled WGS sequence"/>
</dbReference>
<dbReference type="Gene3D" id="3.30.565.10">
    <property type="entry name" value="Histidine kinase-like ATPase, C-terminal domain"/>
    <property type="match status" value="1"/>
</dbReference>
<evidence type="ECO:0000313" key="14">
    <source>
        <dbReference type="EMBL" id="MBL4938048.1"/>
    </source>
</evidence>
<dbReference type="SMART" id="SM00388">
    <property type="entry name" value="HisKA"/>
    <property type="match status" value="1"/>
</dbReference>
<dbReference type="RefSeq" id="WP_202750783.1">
    <property type="nucleotide sequence ID" value="NZ_JAESWC010000018.1"/>
</dbReference>
<evidence type="ECO:0000259" key="12">
    <source>
        <dbReference type="PROSITE" id="PS50109"/>
    </source>
</evidence>
<dbReference type="SMART" id="SM00387">
    <property type="entry name" value="HATPase_c"/>
    <property type="match status" value="1"/>
</dbReference>
<dbReference type="PANTHER" id="PTHR45528">
    <property type="entry name" value="SENSOR HISTIDINE KINASE CPXA"/>
    <property type="match status" value="1"/>
</dbReference>
<dbReference type="Pfam" id="PF00512">
    <property type="entry name" value="HisKA"/>
    <property type="match status" value="1"/>
</dbReference>
<feature type="transmembrane region" description="Helical" evidence="11">
    <location>
        <begin position="6"/>
        <end position="26"/>
    </location>
</feature>
<organism evidence="14 15">
    <name type="scientific">Clostridium rhizosphaerae</name>
    <dbReference type="NCBI Taxonomy" id="2803861"/>
    <lineage>
        <taxon>Bacteria</taxon>
        <taxon>Bacillati</taxon>
        <taxon>Bacillota</taxon>
        <taxon>Clostridia</taxon>
        <taxon>Eubacteriales</taxon>
        <taxon>Clostridiaceae</taxon>
        <taxon>Clostridium</taxon>
    </lineage>
</organism>
<keyword evidence="10 11" id="KW-0472">Membrane</keyword>
<evidence type="ECO:0000256" key="11">
    <source>
        <dbReference type="SAM" id="Phobius"/>
    </source>
</evidence>
<comment type="caution">
    <text evidence="14">The sequence shown here is derived from an EMBL/GenBank/DDBJ whole genome shotgun (WGS) entry which is preliminary data.</text>
</comment>
<dbReference type="CDD" id="cd00082">
    <property type="entry name" value="HisKA"/>
    <property type="match status" value="1"/>
</dbReference>
<feature type="domain" description="HAMP" evidence="13">
    <location>
        <begin position="191"/>
        <end position="243"/>
    </location>
</feature>
<comment type="catalytic activity">
    <reaction evidence="1">
        <text>ATP + protein L-histidine = ADP + protein N-phospho-L-histidine.</text>
        <dbReference type="EC" id="2.7.13.3"/>
    </reaction>
</comment>
<dbReference type="Pfam" id="PF02518">
    <property type="entry name" value="HATPase_c"/>
    <property type="match status" value="1"/>
</dbReference>
<keyword evidence="15" id="KW-1185">Reference proteome</keyword>
<dbReference type="EMBL" id="JAESWC010000018">
    <property type="protein sequence ID" value="MBL4938048.1"/>
    <property type="molecule type" value="Genomic_DNA"/>
</dbReference>
<comment type="subcellular location">
    <subcellularLocation>
        <location evidence="2">Membrane</location>
        <topology evidence="2">Multi-pass membrane protein</topology>
    </subcellularLocation>
</comment>
<dbReference type="Gene3D" id="1.10.287.130">
    <property type="match status" value="1"/>
</dbReference>
<evidence type="ECO:0000256" key="8">
    <source>
        <dbReference type="ARBA" id="ARBA00022989"/>
    </source>
</evidence>
<dbReference type="EC" id="2.7.13.3" evidence="3"/>
<evidence type="ECO:0000256" key="1">
    <source>
        <dbReference type="ARBA" id="ARBA00000085"/>
    </source>
</evidence>
<keyword evidence="7 14" id="KW-0418">Kinase</keyword>
<dbReference type="SUPFAM" id="SSF158472">
    <property type="entry name" value="HAMP domain-like"/>
    <property type="match status" value="1"/>
</dbReference>
<evidence type="ECO:0000313" key="15">
    <source>
        <dbReference type="Proteomes" id="UP000632377"/>
    </source>
</evidence>
<dbReference type="GO" id="GO:0016301">
    <property type="term" value="F:kinase activity"/>
    <property type="evidence" value="ECO:0007669"/>
    <property type="project" value="UniProtKB-KW"/>
</dbReference>
<keyword evidence="6 11" id="KW-0812">Transmembrane</keyword>
<dbReference type="InterPro" id="IPR050398">
    <property type="entry name" value="HssS/ArlS-like"/>
</dbReference>
<evidence type="ECO:0000259" key="13">
    <source>
        <dbReference type="PROSITE" id="PS50885"/>
    </source>
</evidence>
<dbReference type="InterPro" id="IPR036890">
    <property type="entry name" value="HATPase_C_sf"/>
</dbReference>
<accession>A0ABS1TJA0</accession>
<dbReference type="CDD" id="cd00075">
    <property type="entry name" value="HATPase"/>
    <property type="match status" value="1"/>
</dbReference>
<dbReference type="InterPro" id="IPR005467">
    <property type="entry name" value="His_kinase_dom"/>
</dbReference>
<evidence type="ECO:0000256" key="7">
    <source>
        <dbReference type="ARBA" id="ARBA00022777"/>
    </source>
</evidence>
<name>A0ABS1TJA0_9CLOT</name>
<feature type="transmembrane region" description="Helical" evidence="11">
    <location>
        <begin position="170"/>
        <end position="189"/>
    </location>
</feature>
<reference evidence="14 15" key="1">
    <citation type="submission" date="2021-01" db="EMBL/GenBank/DDBJ databases">
        <title>Genome public.</title>
        <authorList>
            <person name="Liu C."/>
            <person name="Sun Q."/>
        </authorList>
    </citation>
    <scope>NUCLEOTIDE SEQUENCE [LARGE SCALE GENOMIC DNA]</scope>
    <source>
        <strain evidence="14 15">YIM B02515</strain>
    </source>
</reference>
<keyword evidence="5" id="KW-0808">Transferase</keyword>
<protein>
    <recommendedName>
        <fullName evidence="3">histidine kinase</fullName>
        <ecNumber evidence="3">2.7.13.3</ecNumber>
    </recommendedName>
</protein>
<dbReference type="PANTHER" id="PTHR45528:SF10">
    <property type="entry name" value="METHYL-ACCEPTING CHEMOTAXIS PROTEIN"/>
    <property type="match status" value="1"/>
</dbReference>
<dbReference type="InterPro" id="IPR003594">
    <property type="entry name" value="HATPase_dom"/>
</dbReference>
<keyword evidence="9" id="KW-0902">Two-component regulatory system</keyword>
<gene>
    <name evidence="14" type="ORF">JK636_20255</name>
</gene>
<dbReference type="SUPFAM" id="SSF55874">
    <property type="entry name" value="ATPase domain of HSP90 chaperone/DNA topoisomerase II/histidine kinase"/>
    <property type="match status" value="1"/>
</dbReference>
<evidence type="ECO:0000256" key="4">
    <source>
        <dbReference type="ARBA" id="ARBA00022553"/>
    </source>
</evidence>
<evidence type="ECO:0000256" key="5">
    <source>
        <dbReference type="ARBA" id="ARBA00022679"/>
    </source>
</evidence>
<proteinExistence type="predicted"/>
<dbReference type="InterPro" id="IPR003661">
    <property type="entry name" value="HisK_dim/P_dom"/>
</dbReference>
<dbReference type="PROSITE" id="PS50109">
    <property type="entry name" value="HIS_KIN"/>
    <property type="match status" value="1"/>
</dbReference>
<keyword evidence="4" id="KW-0597">Phosphoprotein</keyword>
<dbReference type="CDD" id="cd06225">
    <property type="entry name" value="HAMP"/>
    <property type="match status" value="1"/>
</dbReference>
<evidence type="ECO:0000256" key="3">
    <source>
        <dbReference type="ARBA" id="ARBA00012438"/>
    </source>
</evidence>
<dbReference type="Gene3D" id="6.10.340.10">
    <property type="match status" value="1"/>
</dbReference>
<evidence type="ECO:0000256" key="6">
    <source>
        <dbReference type="ARBA" id="ARBA00022692"/>
    </source>
</evidence>
<dbReference type="SMART" id="SM00304">
    <property type="entry name" value="HAMP"/>
    <property type="match status" value="1"/>
</dbReference>
<evidence type="ECO:0000256" key="9">
    <source>
        <dbReference type="ARBA" id="ARBA00023012"/>
    </source>
</evidence>